<dbReference type="SMART" id="SM00382">
    <property type="entry name" value="AAA"/>
    <property type="match status" value="1"/>
</dbReference>
<dbReference type="PRINTS" id="PR00300">
    <property type="entry name" value="CLPPROTEASEA"/>
</dbReference>
<dbReference type="SUPFAM" id="SSF52540">
    <property type="entry name" value="P-loop containing nucleoside triphosphate hydrolases"/>
    <property type="match status" value="1"/>
</dbReference>
<dbReference type="GO" id="GO:0034605">
    <property type="term" value="P:cellular response to heat"/>
    <property type="evidence" value="ECO:0007669"/>
    <property type="project" value="TreeGrafter"/>
</dbReference>
<protein>
    <submittedName>
        <fullName evidence="4">Protein ClpB</fullName>
    </submittedName>
</protein>
<keyword evidence="1" id="KW-0547">Nucleotide-binding</keyword>
<accession>A0A9N8DCD3</accession>
<evidence type="ECO:0000256" key="2">
    <source>
        <dbReference type="ARBA" id="ARBA00022840"/>
    </source>
</evidence>
<dbReference type="GO" id="GO:0005524">
    <property type="term" value="F:ATP binding"/>
    <property type="evidence" value="ECO:0007669"/>
    <property type="project" value="UniProtKB-KW"/>
</dbReference>
<dbReference type="InterPro" id="IPR001270">
    <property type="entry name" value="ClpA/B"/>
</dbReference>
<evidence type="ECO:0000256" key="1">
    <source>
        <dbReference type="ARBA" id="ARBA00022741"/>
    </source>
</evidence>
<dbReference type="InterPro" id="IPR027417">
    <property type="entry name" value="P-loop_NTPase"/>
</dbReference>
<dbReference type="GO" id="GO:0005739">
    <property type="term" value="C:mitochondrion"/>
    <property type="evidence" value="ECO:0007669"/>
    <property type="project" value="TreeGrafter"/>
</dbReference>
<evidence type="ECO:0000313" key="4">
    <source>
        <dbReference type="EMBL" id="CAB9498151.1"/>
    </source>
</evidence>
<dbReference type="InterPro" id="IPR003959">
    <property type="entry name" value="ATPase_AAA_core"/>
</dbReference>
<feature type="domain" description="AAA+ ATPase" evidence="3">
    <location>
        <begin position="277"/>
        <end position="448"/>
    </location>
</feature>
<reference evidence="4" key="1">
    <citation type="submission" date="2020-06" db="EMBL/GenBank/DDBJ databases">
        <authorList>
            <consortium name="Plant Systems Biology data submission"/>
        </authorList>
    </citation>
    <scope>NUCLEOTIDE SEQUENCE</scope>
    <source>
        <strain evidence="4">D6</strain>
    </source>
</reference>
<dbReference type="Pfam" id="PF07724">
    <property type="entry name" value="AAA_2"/>
    <property type="match status" value="1"/>
</dbReference>
<gene>
    <name evidence="4" type="ORF">SEMRO_32_G020900.1</name>
</gene>
<keyword evidence="5" id="KW-1185">Reference proteome</keyword>
<dbReference type="Gene3D" id="3.40.50.300">
    <property type="entry name" value="P-loop containing nucleotide triphosphate hydrolases"/>
    <property type="match status" value="1"/>
</dbReference>
<dbReference type="InterPro" id="IPR050130">
    <property type="entry name" value="ClpA_ClpB"/>
</dbReference>
<keyword evidence="2" id="KW-0067">ATP-binding</keyword>
<dbReference type="InterPro" id="IPR003593">
    <property type="entry name" value="AAA+_ATPase"/>
</dbReference>
<dbReference type="PANTHER" id="PTHR11638:SF93">
    <property type="entry name" value="MITOCHONDRIAL DISAGGREGASE"/>
    <property type="match status" value="1"/>
</dbReference>
<comment type="caution">
    <text evidence="4">The sequence shown here is derived from an EMBL/GenBank/DDBJ whole genome shotgun (WGS) entry which is preliminary data.</text>
</comment>
<dbReference type="Proteomes" id="UP001153069">
    <property type="component" value="Unassembled WGS sequence"/>
</dbReference>
<proteinExistence type="predicted"/>
<organism evidence="4 5">
    <name type="scientific">Seminavis robusta</name>
    <dbReference type="NCBI Taxonomy" id="568900"/>
    <lineage>
        <taxon>Eukaryota</taxon>
        <taxon>Sar</taxon>
        <taxon>Stramenopiles</taxon>
        <taxon>Ochrophyta</taxon>
        <taxon>Bacillariophyta</taxon>
        <taxon>Bacillariophyceae</taxon>
        <taxon>Bacillariophycidae</taxon>
        <taxon>Naviculales</taxon>
        <taxon>Naviculaceae</taxon>
        <taxon>Seminavis</taxon>
    </lineage>
</organism>
<dbReference type="EMBL" id="CAICTM010000032">
    <property type="protein sequence ID" value="CAB9498151.1"/>
    <property type="molecule type" value="Genomic_DNA"/>
</dbReference>
<evidence type="ECO:0000313" key="5">
    <source>
        <dbReference type="Proteomes" id="UP001153069"/>
    </source>
</evidence>
<sequence length="609" mass="68774">MSTLEFLDEQGSVKSFGLVPWTTLHRWLSAINGHPTPGSALPRGVNRGKIIEELEARRKRQDALVDSALRMFHMDRGFGKDWREHENAEGYTHLEELLIYQPKEWRKQAREYLFRFRCDLSRESPSDEARTLVALVNKKKQPIAMKTPILVVLFHPEISRTARYEPLNFLLAYGVKDPLPALFRHMPEADRKALMDDLSPLDYFLEFQNYVGAYKLDILRKVGKEASLPRLCLIKELDFSDIIGQRLAKQFIRQSVVSHVSNMTPANKGRGMCVNRHPLSMIFAGPSGNGKTELARWLAKLMNKPSDDFFIKVDCGKLTDASEVFGRSGAYQGAQQGSALNNFVLKMSLEPQAVGIVLLDEIEKASQGVIHALYQVIDKGEWTNKRLGSHGAQTDVIPCQNLIFIMTTNACDIDITEFVKQNPDIYNAVGDELNQLASDLSLRIRNTLQFMYPFTEAFLGRIGRIVPFLPMANGNPDLQGIMHGESLTVAKLLIERQQEKFADSTFADIQQLVSPGTKHQIAKIVVNEAIAEAGVRGIQSLVEQKMGDRVLDAVLLERGGIEDGSHVRYYTREEAQEIDFRVEDLTEMEEDDIAEEENFNMLDDADLFG</sequence>
<dbReference type="OrthoDB" id="422565at2759"/>
<dbReference type="GO" id="GO:0016887">
    <property type="term" value="F:ATP hydrolysis activity"/>
    <property type="evidence" value="ECO:0007669"/>
    <property type="project" value="InterPro"/>
</dbReference>
<evidence type="ECO:0000259" key="3">
    <source>
        <dbReference type="SMART" id="SM00382"/>
    </source>
</evidence>
<name>A0A9N8DCD3_9STRA</name>
<dbReference type="PANTHER" id="PTHR11638">
    <property type="entry name" value="ATP-DEPENDENT CLP PROTEASE"/>
    <property type="match status" value="1"/>
</dbReference>
<dbReference type="AlphaFoldDB" id="A0A9N8DCD3"/>